<gene>
    <name evidence="2" type="ORF">AWW66_03525</name>
</gene>
<feature type="region of interest" description="Disordered" evidence="1">
    <location>
        <begin position="67"/>
        <end position="94"/>
    </location>
</feature>
<dbReference type="AlphaFoldDB" id="A0A136PYG5"/>
<proteinExistence type="predicted"/>
<dbReference type="EMBL" id="LRQV01000006">
    <property type="protein sequence ID" value="KXK63397.1"/>
    <property type="molecule type" value="Genomic_DNA"/>
</dbReference>
<feature type="compositionally biased region" description="Pro residues" evidence="1">
    <location>
        <begin position="70"/>
        <end position="85"/>
    </location>
</feature>
<dbReference type="RefSeq" id="WP_067359847.1">
    <property type="nucleotide sequence ID" value="NZ_JBIUBN010000003.1"/>
</dbReference>
<name>A0A136PYG5_9ACTN</name>
<dbReference type="Proteomes" id="UP000070620">
    <property type="component" value="Unassembled WGS sequence"/>
</dbReference>
<protein>
    <recommendedName>
        <fullName evidence="4">Helix-turn-helix domain-containing protein</fullName>
    </recommendedName>
</protein>
<keyword evidence="3" id="KW-1185">Reference proteome</keyword>
<evidence type="ECO:0008006" key="4">
    <source>
        <dbReference type="Google" id="ProtNLM"/>
    </source>
</evidence>
<organism evidence="2 3">
    <name type="scientific">Micromonospora rosaria</name>
    <dbReference type="NCBI Taxonomy" id="47874"/>
    <lineage>
        <taxon>Bacteria</taxon>
        <taxon>Bacillati</taxon>
        <taxon>Actinomycetota</taxon>
        <taxon>Actinomycetes</taxon>
        <taxon>Micromonosporales</taxon>
        <taxon>Micromonosporaceae</taxon>
        <taxon>Micromonospora</taxon>
    </lineage>
</organism>
<sequence length="94" mass="9959">MDPLLDKHGLARFLGVRVSWVEEATAARTLPITWVGRHARYDLRDIDAWLGTTKEYPAELAPVIALATGPRPPAGPVTAPPPAGPATPSKAKAA</sequence>
<accession>A0A136PYG5</accession>
<dbReference type="OrthoDB" id="5524782at2"/>
<evidence type="ECO:0000313" key="2">
    <source>
        <dbReference type="EMBL" id="KXK63397.1"/>
    </source>
</evidence>
<reference evidence="2 3" key="1">
    <citation type="submission" date="2016-01" db="EMBL/GenBank/DDBJ databases">
        <title>Whole genome sequence and analysis of Micromonospora rosaria DSM 803, which can produce antibacterial substance rosamicin.</title>
        <authorList>
            <person name="Yang H."/>
            <person name="He X."/>
            <person name="Zhu D."/>
        </authorList>
    </citation>
    <scope>NUCLEOTIDE SEQUENCE [LARGE SCALE GENOMIC DNA]</scope>
    <source>
        <strain evidence="2 3">DSM 803</strain>
    </source>
</reference>
<evidence type="ECO:0000313" key="3">
    <source>
        <dbReference type="Proteomes" id="UP000070620"/>
    </source>
</evidence>
<evidence type="ECO:0000256" key="1">
    <source>
        <dbReference type="SAM" id="MobiDB-lite"/>
    </source>
</evidence>
<comment type="caution">
    <text evidence="2">The sequence shown here is derived from an EMBL/GenBank/DDBJ whole genome shotgun (WGS) entry which is preliminary data.</text>
</comment>